<protein>
    <recommendedName>
        <fullName evidence="2">Myosin motor domain-containing protein</fullName>
    </recommendedName>
</protein>
<keyword evidence="1" id="KW-0505">Motor protein</keyword>
<evidence type="ECO:0000313" key="3">
    <source>
        <dbReference type="EMBL" id="KAJ8897655.1"/>
    </source>
</evidence>
<comment type="caution">
    <text evidence="1">Lacks conserved residue(s) required for the propagation of feature annotation.</text>
</comment>
<accession>A0ABQ9INB7</accession>
<reference evidence="3 4" key="1">
    <citation type="submission" date="2023-02" db="EMBL/GenBank/DDBJ databases">
        <title>LHISI_Scaffold_Assembly.</title>
        <authorList>
            <person name="Stuart O.P."/>
            <person name="Cleave R."/>
            <person name="Magrath M.J.L."/>
            <person name="Mikheyev A.S."/>
        </authorList>
    </citation>
    <scope>NUCLEOTIDE SEQUENCE [LARGE SCALE GENOMIC DNA]</scope>
    <source>
        <strain evidence="3">Daus_M_001</strain>
        <tissue evidence="3">Leg muscle</tissue>
    </source>
</reference>
<dbReference type="Pfam" id="PF00063">
    <property type="entry name" value="Myosin_head"/>
    <property type="match status" value="1"/>
</dbReference>
<dbReference type="PANTHER" id="PTHR46049:SF5">
    <property type="entry name" value="PLECKSTRIN HOMOLOGY DOMAIN-CONTAINING FAMILY H MEMBER 3"/>
    <property type="match status" value="1"/>
</dbReference>
<dbReference type="PROSITE" id="PS51456">
    <property type="entry name" value="MYOSIN_MOTOR"/>
    <property type="match status" value="1"/>
</dbReference>
<evidence type="ECO:0000313" key="4">
    <source>
        <dbReference type="Proteomes" id="UP001159363"/>
    </source>
</evidence>
<gene>
    <name evidence="3" type="ORF">PR048_003004</name>
</gene>
<sequence length="187" mass="22731">MKFDMPIVLEQLRYTGMLETIRIRKMGYPVRLRFSHFVERYRYLLPKRGKAIQRGTPFRELCRIILDVMAPQSNDYQLGNTRVFLRENLERRLERKRAEILQGAAVTLQRHMRGYLARRRYQAVRRSALLLQTHVRGWHERHRYQILRRGVVRAQANFRAKRQRRRYLELKVCYTMGMSVHYNLVLV</sequence>
<organism evidence="3 4">
    <name type="scientific">Dryococelus australis</name>
    <dbReference type="NCBI Taxonomy" id="614101"/>
    <lineage>
        <taxon>Eukaryota</taxon>
        <taxon>Metazoa</taxon>
        <taxon>Ecdysozoa</taxon>
        <taxon>Arthropoda</taxon>
        <taxon>Hexapoda</taxon>
        <taxon>Insecta</taxon>
        <taxon>Pterygota</taxon>
        <taxon>Neoptera</taxon>
        <taxon>Polyneoptera</taxon>
        <taxon>Phasmatodea</taxon>
        <taxon>Verophasmatodea</taxon>
        <taxon>Anareolatae</taxon>
        <taxon>Phasmatidae</taxon>
        <taxon>Eurycanthinae</taxon>
        <taxon>Dryococelus</taxon>
    </lineage>
</organism>
<dbReference type="InterPro" id="IPR001609">
    <property type="entry name" value="Myosin_head_motor_dom-like"/>
</dbReference>
<name>A0ABQ9INB7_9NEOP</name>
<dbReference type="EMBL" id="JARBHB010000001">
    <property type="protein sequence ID" value="KAJ8897655.1"/>
    <property type="molecule type" value="Genomic_DNA"/>
</dbReference>
<comment type="similarity">
    <text evidence="1">Belongs to the TRAFAC class myosin-kinesin ATPase superfamily. Myosin family.</text>
</comment>
<dbReference type="InterPro" id="IPR000048">
    <property type="entry name" value="IQ_motif_EF-hand-BS"/>
</dbReference>
<dbReference type="InterPro" id="IPR051724">
    <property type="entry name" value="Actin_motor_Myosin"/>
</dbReference>
<dbReference type="SUPFAM" id="SSF52540">
    <property type="entry name" value="P-loop containing nucleoside triphosphate hydrolases"/>
    <property type="match status" value="1"/>
</dbReference>
<keyword evidence="1" id="KW-0009">Actin-binding</keyword>
<feature type="domain" description="Myosin motor" evidence="2">
    <location>
        <begin position="1"/>
        <end position="98"/>
    </location>
</feature>
<keyword evidence="1" id="KW-0518">Myosin</keyword>
<evidence type="ECO:0000256" key="1">
    <source>
        <dbReference type="PROSITE-ProRule" id="PRU00782"/>
    </source>
</evidence>
<dbReference type="PROSITE" id="PS50096">
    <property type="entry name" value="IQ"/>
    <property type="match status" value="3"/>
</dbReference>
<dbReference type="Proteomes" id="UP001159363">
    <property type="component" value="Chromosome 1"/>
</dbReference>
<dbReference type="InterPro" id="IPR027417">
    <property type="entry name" value="P-loop_NTPase"/>
</dbReference>
<evidence type="ECO:0000259" key="2">
    <source>
        <dbReference type="PROSITE" id="PS51456"/>
    </source>
</evidence>
<dbReference type="SMART" id="SM00015">
    <property type="entry name" value="IQ"/>
    <property type="match status" value="3"/>
</dbReference>
<dbReference type="PANTHER" id="PTHR46049">
    <property type="entry name" value="AGAP003327-PA"/>
    <property type="match status" value="1"/>
</dbReference>
<dbReference type="Gene3D" id="1.20.5.190">
    <property type="match status" value="1"/>
</dbReference>
<dbReference type="Pfam" id="PF00612">
    <property type="entry name" value="IQ"/>
    <property type="match status" value="2"/>
</dbReference>
<dbReference type="Gene3D" id="6.20.240.20">
    <property type="match status" value="1"/>
</dbReference>
<proteinExistence type="inferred from homology"/>
<keyword evidence="4" id="KW-1185">Reference proteome</keyword>
<comment type="caution">
    <text evidence="3">The sequence shown here is derived from an EMBL/GenBank/DDBJ whole genome shotgun (WGS) entry which is preliminary data.</text>
</comment>